<accession>A0A0G4IAB4</accession>
<dbReference type="VEuPathDB" id="CryptoDB:Cvel_12431"/>
<dbReference type="EMBL" id="CDMZ01005747">
    <property type="protein sequence ID" value="CEM54013.1"/>
    <property type="molecule type" value="Genomic_DNA"/>
</dbReference>
<feature type="region of interest" description="Disordered" evidence="1">
    <location>
        <begin position="1"/>
        <end position="72"/>
    </location>
</feature>
<proteinExistence type="predicted"/>
<feature type="compositionally biased region" description="Basic and acidic residues" evidence="1">
    <location>
        <begin position="56"/>
        <end position="65"/>
    </location>
</feature>
<name>A0A0G4IAB4_9ALVE</name>
<evidence type="ECO:0000256" key="1">
    <source>
        <dbReference type="SAM" id="MobiDB-lite"/>
    </source>
</evidence>
<sequence length="72" mass="7541">MAPHVPASILQNIEADPLGAGGRMKEQPKPSLLGEGGTERPEDFLKASLSPISGDGKGEGLTREVEEQETGE</sequence>
<gene>
    <name evidence="2" type="ORF">Cvel_12431</name>
</gene>
<protein>
    <submittedName>
        <fullName evidence="2">Uncharacterized protein</fullName>
    </submittedName>
</protein>
<organism evidence="2">
    <name type="scientific">Chromera velia CCMP2878</name>
    <dbReference type="NCBI Taxonomy" id="1169474"/>
    <lineage>
        <taxon>Eukaryota</taxon>
        <taxon>Sar</taxon>
        <taxon>Alveolata</taxon>
        <taxon>Colpodellida</taxon>
        <taxon>Chromeraceae</taxon>
        <taxon>Chromera</taxon>
    </lineage>
</organism>
<evidence type="ECO:0000313" key="2">
    <source>
        <dbReference type="EMBL" id="CEM54013.1"/>
    </source>
</evidence>
<reference evidence="2" key="1">
    <citation type="submission" date="2014-11" db="EMBL/GenBank/DDBJ databases">
        <authorList>
            <person name="Otto D Thomas"/>
            <person name="Naeem Raeece"/>
        </authorList>
    </citation>
    <scope>NUCLEOTIDE SEQUENCE</scope>
</reference>
<dbReference type="AlphaFoldDB" id="A0A0G4IAB4"/>